<dbReference type="InterPro" id="IPR001296">
    <property type="entry name" value="Glyco_trans_1"/>
</dbReference>
<evidence type="ECO:0000313" key="4">
    <source>
        <dbReference type="EMBL" id="AYB33105.1"/>
    </source>
</evidence>
<dbReference type="Pfam" id="PF13439">
    <property type="entry name" value="Glyco_transf_4"/>
    <property type="match status" value="1"/>
</dbReference>
<keyword evidence="1" id="KW-1133">Transmembrane helix</keyword>
<dbReference type="AlphaFoldDB" id="A0A385SSY6"/>
<dbReference type="InterPro" id="IPR028098">
    <property type="entry name" value="Glyco_trans_4-like_N"/>
</dbReference>
<keyword evidence="1" id="KW-0812">Transmembrane</keyword>
<dbReference type="SUPFAM" id="SSF53756">
    <property type="entry name" value="UDP-Glycosyltransferase/glycogen phosphorylase"/>
    <property type="match status" value="1"/>
</dbReference>
<evidence type="ECO:0000259" key="2">
    <source>
        <dbReference type="Pfam" id="PF00534"/>
    </source>
</evidence>
<sequence length="363" mass="41864">MIFIVVGSFKLGGTERTASRIGLELIRQGHAVKFILLKGVFDYNEKELVENSIVLDNPKWKFKTVRKMLSLFTLIALLRRHRPRYLVSFSMGINLFVFFTFYRRIIFRIESNIFIYKKKLYRRYFQKILSISPNVKKIVVPSKGLYDGCYQYFLAPEKLVLISNPIDVPSIQRLGAESIDDYPQLQNGKFIVTAGRLHESKGFRQLIQVFLKSKLAATYSLVILGEGPQRPALEKVISDLSAEQKVYLLGYQQNPYRFFAKARFFILNSAHESFGNVLIESMASGIPVVSNDCDFGPRHIIKQGRNGILYDRSNEAEFLSALERVGLDNDLWESLKEAAKTDVEHYKIQEITSFWTLNIINFE</sequence>
<dbReference type="Proteomes" id="UP000266183">
    <property type="component" value="Chromosome"/>
</dbReference>
<organism evidence="4 5">
    <name type="scientific">Chryseolinea soli</name>
    <dbReference type="NCBI Taxonomy" id="2321403"/>
    <lineage>
        <taxon>Bacteria</taxon>
        <taxon>Pseudomonadati</taxon>
        <taxon>Bacteroidota</taxon>
        <taxon>Cytophagia</taxon>
        <taxon>Cytophagales</taxon>
        <taxon>Fulvivirgaceae</taxon>
        <taxon>Chryseolinea</taxon>
    </lineage>
</organism>
<dbReference type="PANTHER" id="PTHR45947:SF3">
    <property type="entry name" value="SULFOQUINOVOSYL TRANSFERASE SQD2"/>
    <property type="match status" value="1"/>
</dbReference>
<protein>
    <submittedName>
        <fullName evidence="4">Glycosyltransferase</fullName>
    </submittedName>
</protein>
<dbReference type="EMBL" id="CP032382">
    <property type="protein sequence ID" value="AYB33105.1"/>
    <property type="molecule type" value="Genomic_DNA"/>
</dbReference>
<feature type="domain" description="Glycosyltransferase subfamily 4-like N-terminal" evidence="3">
    <location>
        <begin position="12"/>
        <end position="168"/>
    </location>
</feature>
<dbReference type="CDD" id="cd03811">
    <property type="entry name" value="GT4_GT28_WabH-like"/>
    <property type="match status" value="1"/>
</dbReference>
<keyword evidence="5" id="KW-1185">Reference proteome</keyword>
<feature type="transmembrane region" description="Helical" evidence="1">
    <location>
        <begin position="85"/>
        <end position="102"/>
    </location>
</feature>
<dbReference type="RefSeq" id="WP_119756347.1">
    <property type="nucleotide sequence ID" value="NZ_CP032382.1"/>
</dbReference>
<dbReference type="KEGG" id="chk:D4L85_22105"/>
<dbReference type="Pfam" id="PF00534">
    <property type="entry name" value="Glycos_transf_1"/>
    <property type="match status" value="1"/>
</dbReference>
<evidence type="ECO:0000259" key="3">
    <source>
        <dbReference type="Pfam" id="PF13439"/>
    </source>
</evidence>
<dbReference type="InterPro" id="IPR050194">
    <property type="entry name" value="Glycosyltransferase_grp1"/>
</dbReference>
<dbReference type="PANTHER" id="PTHR45947">
    <property type="entry name" value="SULFOQUINOVOSYL TRANSFERASE SQD2"/>
    <property type="match status" value="1"/>
</dbReference>
<name>A0A385SSY6_9BACT</name>
<accession>A0A385SSY6</accession>
<dbReference type="OrthoDB" id="1522162at2"/>
<feature type="domain" description="Glycosyl transferase family 1" evidence="2">
    <location>
        <begin position="186"/>
        <end position="341"/>
    </location>
</feature>
<reference evidence="5" key="1">
    <citation type="submission" date="2018-09" db="EMBL/GenBank/DDBJ databases">
        <title>Chryseolinea sp. KIS68-18 isolated from soil.</title>
        <authorList>
            <person name="Weon H.-Y."/>
            <person name="Kwon S.-W."/>
            <person name="Lee S.A."/>
        </authorList>
    </citation>
    <scope>NUCLEOTIDE SEQUENCE [LARGE SCALE GENOMIC DNA]</scope>
    <source>
        <strain evidence="5">KIS68-18</strain>
    </source>
</reference>
<keyword evidence="1" id="KW-0472">Membrane</keyword>
<dbReference type="Gene3D" id="3.40.50.2000">
    <property type="entry name" value="Glycogen Phosphorylase B"/>
    <property type="match status" value="2"/>
</dbReference>
<evidence type="ECO:0000256" key="1">
    <source>
        <dbReference type="SAM" id="Phobius"/>
    </source>
</evidence>
<proteinExistence type="predicted"/>
<evidence type="ECO:0000313" key="5">
    <source>
        <dbReference type="Proteomes" id="UP000266183"/>
    </source>
</evidence>
<gene>
    <name evidence="4" type="ORF">D4L85_22105</name>
</gene>
<dbReference type="GO" id="GO:0016757">
    <property type="term" value="F:glycosyltransferase activity"/>
    <property type="evidence" value="ECO:0007669"/>
    <property type="project" value="InterPro"/>
</dbReference>
<keyword evidence="4" id="KW-0808">Transferase</keyword>